<dbReference type="PRINTS" id="PR00707">
    <property type="entry name" value="UBCTHYDRLASE"/>
</dbReference>
<evidence type="ECO:0000313" key="14">
    <source>
        <dbReference type="Proteomes" id="UP000092460"/>
    </source>
</evidence>
<proteinExistence type="inferred from homology"/>
<evidence type="ECO:0000256" key="7">
    <source>
        <dbReference type="ARBA" id="ARBA00022807"/>
    </source>
</evidence>
<keyword evidence="6 10" id="KW-0378">Hydrolase</keyword>
<dbReference type="AlphaFoldDB" id="A0A1B0B637"/>
<dbReference type="InterPro" id="IPR036959">
    <property type="entry name" value="Peptidase_C12_UCH_sf"/>
</dbReference>
<dbReference type="GO" id="GO:0006511">
    <property type="term" value="P:ubiquitin-dependent protein catabolic process"/>
    <property type="evidence" value="ECO:0007669"/>
    <property type="project" value="UniProtKB-UniRule"/>
</dbReference>
<dbReference type="GO" id="GO:0016579">
    <property type="term" value="P:protein deubiquitination"/>
    <property type="evidence" value="ECO:0007669"/>
    <property type="project" value="TreeGrafter"/>
</dbReference>
<evidence type="ECO:0000256" key="8">
    <source>
        <dbReference type="ARBA" id="ARBA00055560"/>
    </source>
</evidence>
<name>A0A1B0B637_9MUSC</name>
<dbReference type="CDD" id="cd09616">
    <property type="entry name" value="Peptidase_C12_UCH_L1_L3"/>
    <property type="match status" value="1"/>
</dbReference>
<reference evidence="14" key="1">
    <citation type="submission" date="2015-01" db="EMBL/GenBank/DDBJ databases">
        <authorList>
            <person name="Aksoy S."/>
            <person name="Warren W."/>
            <person name="Wilson R.K."/>
        </authorList>
    </citation>
    <scope>NUCLEOTIDE SEQUENCE [LARGE SCALE GENOMIC DNA]</scope>
    <source>
        <strain evidence="14">IAEA</strain>
    </source>
</reference>
<evidence type="ECO:0000256" key="9">
    <source>
        <dbReference type="ARBA" id="ARBA00073226"/>
    </source>
</evidence>
<dbReference type="GO" id="GO:0005737">
    <property type="term" value="C:cytoplasm"/>
    <property type="evidence" value="ECO:0007669"/>
    <property type="project" value="TreeGrafter"/>
</dbReference>
<dbReference type="GO" id="GO:0004843">
    <property type="term" value="F:cysteine-type deubiquitinase activity"/>
    <property type="evidence" value="ECO:0007669"/>
    <property type="project" value="UniProtKB-UniRule"/>
</dbReference>
<comment type="function">
    <text evidence="8">Ubiquitin-protein hydrolase is involved both in the processing of ubiquitin precursors and of ubiquitinated proteins. This enzyme is a thiol protease that recognizes and hydrolyzes a peptide bond at the C-terminal glycine of ubiquitin.</text>
</comment>
<evidence type="ECO:0000256" key="3">
    <source>
        <dbReference type="ARBA" id="ARBA00012759"/>
    </source>
</evidence>
<keyword evidence="4 10" id="KW-0645">Protease</keyword>
<keyword evidence="5 10" id="KW-0833">Ubl conjugation pathway</keyword>
<dbReference type="Gene3D" id="3.40.532.10">
    <property type="entry name" value="Peptidase C12, ubiquitin carboxyl-terminal hydrolase"/>
    <property type="match status" value="1"/>
</dbReference>
<evidence type="ECO:0000259" key="12">
    <source>
        <dbReference type="PROSITE" id="PS52048"/>
    </source>
</evidence>
<dbReference type="PANTHER" id="PTHR10589:SF17">
    <property type="entry name" value="UBIQUITIN CARBOXYL-TERMINAL HYDROLASE"/>
    <property type="match status" value="1"/>
</dbReference>
<evidence type="ECO:0000313" key="13">
    <source>
        <dbReference type="EnsemblMetazoa" id="GPPI020146-PA"/>
    </source>
</evidence>
<organism evidence="13 14">
    <name type="scientific">Glossina palpalis gambiensis</name>
    <dbReference type="NCBI Taxonomy" id="67801"/>
    <lineage>
        <taxon>Eukaryota</taxon>
        <taxon>Metazoa</taxon>
        <taxon>Ecdysozoa</taxon>
        <taxon>Arthropoda</taxon>
        <taxon>Hexapoda</taxon>
        <taxon>Insecta</taxon>
        <taxon>Pterygota</taxon>
        <taxon>Neoptera</taxon>
        <taxon>Endopterygota</taxon>
        <taxon>Diptera</taxon>
        <taxon>Brachycera</taxon>
        <taxon>Muscomorpha</taxon>
        <taxon>Hippoboscoidea</taxon>
        <taxon>Glossinidae</taxon>
        <taxon>Glossina</taxon>
    </lineage>
</organism>
<reference evidence="13" key="2">
    <citation type="submission" date="2020-05" db="UniProtKB">
        <authorList>
            <consortium name="EnsemblMetazoa"/>
        </authorList>
    </citation>
    <scope>IDENTIFICATION</scope>
    <source>
        <strain evidence="13">IAEA</strain>
    </source>
</reference>
<evidence type="ECO:0000256" key="11">
    <source>
        <dbReference type="RuleBase" id="RU361215"/>
    </source>
</evidence>
<protein>
    <recommendedName>
        <fullName evidence="9 11">Ubiquitin carboxyl-terminal hydrolase</fullName>
        <ecNumber evidence="3 11">3.4.19.12</ecNumber>
    </recommendedName>
</protein>
<dbReference type="STRING" id="67801.A0A1B0B637"/>
<evidence type="ECO:0000256" key="6">
    <source>
        <dbReference type="ARBA" id="ARBA00022801"/>
    </source>
</evidence>
<evidence type="ECO:0000256" key="1">
    <source>
        <dbReference type="ARBA" id="ARBA00000707"/>
    </source>
</evidence>
<evidence type="ECO:0000256" key="4">
    <source>
        <dbReference type="ARBA" id="ARBA00022670"/>
    </source>
</evidence>
<feature type="site" description="Important for enzyme activity" evidence="10">
    <location>
        <position position="209"/>
    </location>
</feature>
<keyword evidence="14" id="KW-1185">Reference proteome</keyword>
<dbReference type="InterPro" id="IPR057254">
    <property type="entry name" value="UCH_AS"/>
</dbReference>
<dbReference type="Pfam" id="PF01088">
    <property type="entry name" value="Peptidase_C12"/>
    <property type="match status" value="1"/>
</dbReference>
<comment type="catalytic activity">
    <reaction evidence="1 10 11">
        <text>Thiol-dependent hydrolysis of ester, thioester, amide, peptide and isopeptide bonds formed by the C-terminal Gly of ubiquitin (a 76-residue protein attached to proteins as an intracellular targeting signal).</text>
        <dbReference type="EC" id="3.4.19.12"/>
    </reaction>
</comment>
<evidence type="ECO:0000256" key="5">
    <source>
        <dbReference type="ARBA" id="ARBA00022786"/>
    </source>
</evidence>
<comment type="similarity">
    <text evidence="2 10 11">Belongs to the peptidase C12 family.</text>
</comment>
<sequence>MAQWHILRKGLSLCPSLTHEMNLKKHLQLTMSVWTPLESNPEVLTKYIHTFGVTKDWIITDVMGLEPDMLEWIPKPVKSIILLFPCSEIYEKHRAEEQKRLAETEPTYPKDLFYMRQISQNACGTVALLHSVANNEDILLGEGILKDFLYLTKDMAPEERGKALEADEAVRESHQALAQEGQTISDPNEEVYHHFVAFINKASTLYELDGRKMFPIEHGATSNETFLQDAARVCKEFMARDPEELRFTVLALSAAVK</sequence>
<accession>A0A1B0B637</accession>
<feature type="active site" description="Nucleophile" evidence="10">
    <location>
        <position position="123"/>
    </location>
</feature>
<dbReference type="EMBL" id="JXJN01008976">
    <property type="status" value="NOT_ANNOTATED_CDS"/>
    <property type="molecule type" value="Genomic_DNA"/>
</dbReference>
<keyword evidence="7 10" id="KW-0788">Thiol protease</keyword>
<dbReference type="PANTHER" id="PTHR10589">
    <property type="entry name" value="UBIQUITIN CARBOXYL-TERMINAL HYDROLASE"/>
    <property type="match status" value="1"/>
</dbReference>
<dbReference type="EC" id="3.4.19.12" evidence="3 11"/>
<dbReference type="PROSITE" id="PS00140">
    <property type="entry name" value="UCH_1"/>
    <property type="match status" value="1"/>
</dbReference>
<dbReference type="VEuPathDB" id="VectorBase:GPPI020146"/>
<feature type="domain" description="UCH catalytic" evidence="12">
    <location>
        <begin position="33"/>
        <end position="254"/>
    </location>
</feature>
<dbReference type="Proteomes" id="UP000092460">
    <property type="component" value="Unassembled WGS sequence"/>
</dbReference>
<evidence type="ECO:0000256" key="10">
    <source>
        <dbReference type="PROSITE-ProRule" id="PRU01393"/>
    </source>
</evidence>
<dbReference type="FunFam" id="3.40.532.10:FF:000006">
    <property type="entry name" value="Ubiquitin carboxyl-terminal hydrolase"/>
    <property type="match status" value="1"/>
</dbReference>
<evidence type="ECO:0000256" key="2">
    <source>
        <dbReference type="ARBA" id="ARBA00009326"/>
    </source>
</evidence>
<dbReference type="SUPFAM" id="SSF54001">
    <property type="entry name" value="Cysteine proteinases"/>
    <property type="match status" value="1"/>
</dbReference>
<feature type="active site" description="Proton donor" evidence="10">
    <location>
        <position position="194"/>
    </location>
</feature>
<dbReference type="EnsemblMetazoa" id="GPPI020146-RA">
    <property type="protein sequence ID" value="GPPI020146-PA"/>
    <property type="gene ID" value="GPPI020146"/>
</dbReference>
<dbReference type="InterPro" id="IPR001578">
    <property type="entry name" value="Peptidase_C12_UCH"/>
</dbReference>
<dbReference type="PROSITE" id="PS52048">
    <property type="entry name" value="UCH_DOMAIN"/>
    <property type="match status" value="1"/>
</dbReference>
<dbReference type="InterPro" id="IPR038765">
    <property type="entry name" value="Papain-like_cys_pep_sf"/>
</dbReference>
<feature type="site" description="Transition state stabilizer" evidence="10">
    <location>
        <position position="117"/>
    </location>
</feature>